<dbReference type="Gene3D" id="1.20.1250.20">
    <property type="entry name" value="MFS general substrate transporter like domains"/>
    <property type="match status" value="1"/>
</dbReference>
<name>A0ABZ0EEC8_9BURK</name>
<keyword evidence="1" id="KW-0812">Transmembrane</keyword>
<keyword evidence="3" id="KW-1185">Reference proteome</keyword>
<protein>
    <recommendedName>
        <fullName evidence="4">Major facilitator superfamily (MFS) profile domain-containing protein</fullName>
    </recommendedName>
</protein>
<feature type="transmembrane region" description="Helical" evidence="1">
    <location>
        <begin position="48"/>
        <end position="68"/>
    </location>
</feature>
<sequence length="99" mass="11037">MSPAHTRLLLMGLGLATGMEFYTFDTMNVVLADQTGTLGVSADEASWLLTLYSCALFLGVPVSVWMAGHYGYKRFLISTIVPSRSLRWVVRYPRISTRC</sequence>
<evidence type="ECO:0008006" key="4">
    <source>
        <dbReference type="Google" id="ProtNLM"/>
    </source>
</evidence>
<accession>A0ABZ0EEC8</accession>
<keyword evidence="1" id="KW-0472">Membrane</keyword>
<evidence type="ECO:0000313" key="2">
    <source>
        <dbReference type="EMBL" id="WOD14542.1"/>
    </source>
</evidence>
<dbReference type="Proteomes" id="UP001302652">
    <property type="component" value="Chromosome 3"/>
</dbReference>
<proteinExistence type="predicted"/>
<gene>
    <name evidence="2" type="ORF">RW095_03625</name>
</gene>
<organism evidence="2 3">
    <name type="scientific">Paraburkholderia kirstenboschensis</name>
    <dbReference type="NCBI Taxonomy" id="1245436"/>
    <lineage>
        <taxon>Bacteria</taxon>
        <taxon>Pseudomonadati</taxon>
        <taxon>Pseudomonadota</taxon>
        <taxon>Betaproteobacteria</taxon>
        <taxon>Burkholderiales</taxon>
        <taxon>Burkholderiaceae</taxon>
        <taxon>Paraburkholderia</taxon>
    </lineage>
</organism>
<reference evidence="2 3" key="1">
    <citation type="submission" date="2023-10" db="EMBL/GenBank/DDBJ databases">
        <title>Surface-active antibiotics is a multifunctional adaptation for post-fire microbes.</title>
        <authorList>
            <person name="Liu M.D."/>
            <person name="Du Y."/>
            <person name="Koupaei S.K."/>
            <person name="Kim N.R."/>
            <person name="Zhang W."/>
            <person name="Traxler M.F."/>
        </authorList>
    </citation>
    <scope>NUCLEOTIDE SEQUENCE [LARGE SCALE GENOMIC DNA]</scope>
    <source>
        <strain evidence="2 3">F3</strain>
    </source>
</reference>
<evidence type="ECO:0000256" key="1">
    <source>
        <dbReference type="SAM" id="Phobius"/>
    </source>
</evidence>
<keyword evidence="1" id="KW-1133">Transmembrane helix</keyword>
<evidence type="ECO:0000313" key="3">
    <source>
        <dbReference type="Proteomes" id="UP001302652"/>
    </source>
</evidence>
<dbReference type="RefSeq" id="WP_317016456.1">
    <property type="nucleotide sequence ID" value="NZ_CP136511.1"/>
</dbReference>
<dbReference type="SUPFAM" id="SSF103473">
    <property type="entry name" value="MFS general substrate transporter"/>
    <property type="match status" value="1"/>
</dbReference>
<dbReference type="InterPro" id="IPR036259">
    <property type="entry name" value="MFS_trans_sf"/>
</dbReference>
<dbReference type="EMBL" id="CP136511">
    <property type="protein sequence ID" value="WOD14542.1"/>
    <property type="molecule type" value="Genomic_DNA"/>
</dbReference>